<keyword evidence="5" id="KW-1185">Reference proteome</keyword>
<reference evidence="5" key="1">
    <citation type="submission" date="2016-10" db="EMBL/GenBank/DDBJ databases">
        <authorList>
            <person name="Varghese N."/>
            <person name="Submissions S."/>
        </authorList>
    </citation>
    <scope>NUCLEOTIDE SEQUENCE [LARGE SCALE GENOMIC DNA]</scope>
    <source>
        <strain evidence="5">DSM 22951</strain>
    </source>
</reference>
<dbReference type="GO" id="GO:0016757">
    <property type="term" value="F:glycosyltransferase activity"/>
    <property type="evidence" value="ECO:0007669"/>
    <property type="project" value="UniProtKB-KW"/>
</dbReference>
<dbReference type="Gene3D" id="3.40.50.2000">
    <property type="entry name" value="Glycogen Phosphorylase B"/>
    <property type="match status" value="2"/>
</dbReference>
<evidence type="ECO:0000259" key="3">
    <source>
        <dbReference type="Pfam" id="PF13579"/>
    </source>
</evidence>
<name>A0A2Y8ZRD2_9MICO</name>
<protein>
    <submittedName>
        <fullName evidence="4">Glycosyltransferase involved in cell wall bisynthesis</fullName>
    </submittedName>
</protein>
<evidence type="ECO:0000313" key="4">
    <source>
        <dbReference type="EMBL" id="SSA34950.1"/>
    </source>
</evidence>
<accession>A0A2Y8ZRD2</accession>
<evidence type="ECO:0000256" key="2">
    <source>
        <dbReference type="ARBA" id="ARBA00022679"/>
    </source>
</evidence>
<keyword evidence="1" id="KW-0328">Glycosyltransferase</keyword>
<dbReference type="OrthoDB" id="9810929at2"/>
<proteinExistence type="predicted"/>
<organism evidence="4 5">
    <name type="scientific">Branchiibius hedensis</name>
    <dbReference type="NCBI Taxonomy" id="672460"/>
    <lineage>
        <taxon>Bacteria</taxon>
        <taxon>Bacillati</taxon>
        <taxon>Actinomycetota</taxon>
        <taxon>Actinomycetes</taxon>
        <taxon>Micrococcales</taxon>
        <taxon>Dermacoccaceae</taxon>
        <taxon>Branchiibius</taxon>
    </lineage>
</organism>
<dbReference type="Pfam" id="PF13579">
    <property type="entry name" value="Glyco_trans_4_4"/>
    <property type="match status" value="1"/>
</dbReference>
<dbReference type="InterPro" id="IPR028098">
    <property type="entry name" value="Glyco_trans_4-like_N"/>
</dbReference>
<keyword evidence="2 4" id="KW-0808">Transferase</keyword>
<dbReference type="AlphaFoldDB" id="A0A2Y8ZRD2"/>
<feature type="domain" description="Glycosyltransferase subfamily 4-like N-terminal" evidence="3">
    <location>
        <begin position="32"/>
        <end position="171"/>
    </location>
</feature>
<evidence type="ECO:0000313" key="5">
    <source>
        <dbReference type="Proteomes" id="UP000250028"/>
    </source>
</evidence>
<dbReference type="CDD" id="cd03801">
    <property type="entry name" value="GT4_PimA-like"/>
    <property type="match status" value="1"/>
</dbReference>
<dbReference type="PANTHER" id="PTHR12526">
    <property type="entry name" value="GLYCOSYLTRANSFERASE"/>
    <property type="match status" value="1"/>
</dbReference>
<gene>
    <name evidence="4" type="ORF">SAMN04489750_2282</name>
</gene>
<dbReference type="EMBL" id="UESZ01000001">
    <property type="protein sequence ID" value="SSA34950.1"/>
    <property type="molecule type" value="Genomic_DNA"/>
</dbReference>
<evidence type="ECO:0000256" key="1">
    <source>
        <dbReference type="ARBA" id="ARBA00022676"/>
    </source>
</evidence>
<dbReference type="Proteomes" id="UP000250028">
    <property type="component" value="Unassembled WGS sequence"/>
</dbReference>
<sequence length="361" mass="39087">MSAPHVAIVHNNVDRNSAIGTLALWAVQVGLEAGWRVTVVARDLDPDLRAEVDWRRLYVPPRLHAVQWAAAEPTVRRALAGSTHDVLHVYQPQLTGFADTWHVSYLSRSALDHDALGDEPGPRARLGRAQARIVARLEDAYLRRTGSGAQVLWCSEFIREEYLRLYGAPARGAILYDPAMDVDALAPQPHPVPSRAPVIGFLGGLDPRKGLRDLIPAVAGVPDARLVIAGPKSAGFADDRLADRLTALGWATDLTDFWGQIDVLAMPSRFEPFGMAATEAAIRGIPVLLSAQVGCAQLLVKDGAAVVWDGTPATFIDQLSALSEREIQSPGFPTRVADTLDPRRLGDQLVAHWTAAAASRR</sequence>
<dbReference type="Pfam" id="PF13692">
    <property type="entry name" value="Glyco_trans_1_4"/>
    <property type="match status" value="1"/>
</dbReference>
<dbReference type="SUPFAM" id="SSF53756">
    <property type="entry name" value="UDP-Glycosyltransferase/glycogen phosphorylase"/>
    <property type="match status" value="1"/>
</dbReference>
<dbReference type="RefSeq" id="WP_109685891.1">
    <property type="nucleotide sequence ID" value="NZ_QGDN01000001.1"/>
</dbReference>